<dbReference type="HAMAP" id="MF_00717">
    <property type="entry name" value="PSII_PsbY"/>
    <property type="match status" value="1"/>
</dbReference>
<dbReference type="GO" id="GO:0030145">
    <property type="term" value="F:manganese ion binding"/>
    <property type="evidence" value="ECO:0007669"/>
    <property type="project" value="InterPro"/>
</dbReference>
<evidence type="ECO:0000256" key="4">
    <source>
        <dbReference type="ARBA" id="ARBA00022989"/>
    </source>
</evidence>
<proteinExistence type="inferred from homology"/>
<keyword evidence="4 8" id="KW-1133">Transmembrane helix</keyword>
<accession>A0A0M4SI07</accession>
<keyword evidence="11" id="KW-1185">Reference proteome</keyword>
<dbReference type="GO" id="GO:0015979">
    <property type="term" value="P:photosynthesis"/>
    <property type="evidence" value="ECO:0007669"/>
    <property type="project" value="UniProtKB-UniRule"/>
</dbReference>
<dbReference type="KEGG" id="npz:ACX27_02440"/>
<sequence>MDIDFRVAIVLAPIAVAAGWALFNIGAAALRQVQTFLNREA</sequence>
<comment type="function">
    <text evidence="8">Loosely associated component of the core of photosystem II (PSII). PSII is a light-driven water plastoquinone oxidoreductase, using light energy to abstract electrons from H(2)O, generating a proton gradient subsequently used for ATP formation.</text>
</comment>
<keyword evidence="6 8" id="KW-0472">Membrane</keyword>
<dbReference type="AlphaFoldDB" id="A0A0M4SI07"/>
<keyword evidence="2 8" id="KW-0602">Photosynthesis</keyword>
<protein>
    <recommendedName>
        <fullName evidence="8">Photosystem II reaction center protein Y</fullName>
    </recommendedName>
</protein>
<dbReference type="STRING" id="224013.ACX27_02440"/>
<name>A0A0M4SI07_9NOSO</name>
<feature type="topological domain" description="Lumenal" evidence="8">
    <location>
        <begin position="1"/>
        <end position="6"/>
    </location>
</feature>
<evidence type="ECO:0000313" key="10">
    <source>
        <dbReference type="EMBL" id="ALF51972.1"/>
    </source>
</evidence>
<keyword evidence="7 8" id="KW-0604">Photosystem II</keyword>
<evidence type="ECO:0000256" key="7">
    <source>
        <dbReference type="ARBA" id="ARBA00023276"/>
    </source>
</evidence>
<comment type="subcellular location">
    <subcellularLocation>
        <location evidence="8">Cellular thylakoid membrane</location>
        <topology evidence="8">Single-pass membrane protein</topology>
    </subcellularLocation>
    <subcellularLocation>
        <location evidence="1">Membrane</location>
    </subcellularLocation>
</comment>
<evidence type="ECO:0000313" key="11">
    <source>
        <dbReference type="Proteomes" id="UP000062645"/>
    </source>
</evidence>
<evidence type="ECO:0000256" key="9">
    <source>
        <dbReference type="SAM" id="Phobius"/>
    </source>
</evidence>
<comment type="subunit">
    <text evidence="8">PSII is composed of 1 copy each of membrane proteins PsbA, PsbB, PsbC, PsbD, PsbE, PsbF, PsbH, PsbI, PsbJ, PsbK, PsbL, PsbM, PsbT, PsbX, PsbY, PsbZ, Psb30/Ycf12, peripheral proteins PsbO, CyanoQ (PsbQ), PsbU, PsbV and a large number of cofactors. It forms dimeric complexes.</text>
</comment>
<dbReference type="PATRIC" id="fig|224013.5.peg.585"/>
<comment type="similarity">
    <text evidence="8">Belongs to the PsbY family.</text>
</comment>
<gene>
    <name evidence="8" type="primary">psbY</name>
    <name evidence="10" type="ORF">ACX27_02440</name>
</gene>
<evidence type="ECO:0000256" key="5">
    <source>
        <dbReference type="ARBA" id="ARBA00023078"/>
    </source>
</evidence>
<dbReference type="RefSeq" id="WP_062287947.1">
    <property type="nucleotide sequence ID" value="NZ_CP012036.1"/>
</dbReference>
<feature type="topological domain" description="Lumenal" evidence="8">
    <location>
        <begin position="26"/>
        <end position="41"/>
    </location>
</feature>
<evidence type="ECO:0000256" key="8">
    <source>
        <dbReference type="HAMAP-Rule" id="MF_00717"/>
    </source>
</evidence>
<evidence type="ECO:0000256" key="3">
    <source>
        <dbReference type="ARBA" id="ARBA00022692"/>
    </source>
</evidence>
<evidence type="ECO:0000256" key="1">
    <source>
        <dbReference type="ARBA" id="ARBA00004370"/>
    </source>
</evidence>
<dbReference type="Proteomes" id="UP000062645">
    <property type="component" value="Chromosome"/>
</dbReference>
<evidence type="ECO:0000256" key="6">
    <source>
        <dbReference type="ARBA" id="ARBA00023136"/>
    </source>
</evidence>
<organism evidence="10 11">
    <name type="scientific">Nostoc piscinale CENA21</name>
    <dbReference type="NCBI Taxonomy" id="224013"/>
    <lineage>
        <taxon>Bacteria</taxon>
        <taxon>Bacillati</taxon>
        <taxon>Cyanobacteriota</taxon>
        <taxon>Cyanophyceae</taxon>
        <taxon>Nostocales</taxon>
        <taxon>Nostocaceae</taxon>
        <taxon>Nostoc</taxon>
    </lineage>
</organism>
<dbReference type="GO" id="GO:0031676">
    <property type="term" value="C:plasma membrane-derived thylakoid membrane"/>
    <property type="evidence" value="ECO:0007669"/>
    <property type="project" value="UniProtKB-SubCell"/>
</dbReference>
<keyword evidence="5 8" id="KW-0793">Thylakoid</keyword>
<evidence type="ECO:0000256" key="2">
    <source>
        <dbReference type="ARBA" id="ARBA00022531"/>
    </source>
</evidence>
<dbReference type="NCBIfam" id="NF009711">
    <property type="entry name" value="PRK13240.1"/>
    <property type="match status" value="1"/>
</dbReference>
<dbReference type="EMBL" id="CP012036">
    <property type="protein sequence ID" value="ALF51972.1"/>
    <property type="molecule type" value="Genomic_DNA"/>
</dbReference>
<reference evidence="11" key="1">
    <citation type="submission" date="2015-07" db="EMBL/GenBank/DDBJ databases">
        <title>Genome Of Nitrogen-Fixing Cyanobacterium Nostoc piscinale CENA21 From Solimoes/Amazon River Floodplain Sediments And Comparative Genomics To Uncover Biosynthetic Natural Products Potential.</title>
        <authorList>
            <person name="Leao T.F."/>
            <person name="Leao P.N."/>
            <person name="Guimaraes P.I."/>
            <person name="de Melo A.G.C."/>
            <person name="Ramos R.T.J."/>
            <person name="Silva A."/>
            <person name="Fiore M.F."/>
            <person name="Schneider M.P.C."/>
        </authorList>
    </citation>
    <scope>NUCLEOTIDE SEQUENCE [LARGE SCALE GENOMIC DNA]</scope>
    <source>
        <strain evidence="11">CENA21</strain>
    </source>
</reference>
<dbReference type="InterPro" id="IPR009388">
    <property type="entry name" value="PSII_PsbY"/>
</dbReference>
<dbReference type="GO" id="GO:0009523">
    <property type="term" value="C:photosystem II"/>
    <property type="evidence" value="ECO:0007669"/>
    <property type="project" value="UniProtKB-KW"/>
</dbReference>
<feature type="transmembrane region" description="Helical" evidence="9">
    <location>
        <begin position="6"/>
        <end position="30"/>
    </location>
</feature>
<keyword evidence="3 8" id="KW-0812">Transmembrane</keyword>
<reference evidence="10 11" key="2">
    <citation type="journal article" date="2016" name="Genome Announc.">
        <title>Draft Genome Sequence of the N2-Fixing Cyanobacterium Nostoc piscinale CENA21, Isolated from the Brazilian Amazon Floodplain.</title>
        <authorList>
            <person name="Leao T."/>
            <person name="Guimaraes P.I."/>
            <person name="de Melo A.G."/>
            <person name="Ramos R.T."/>
            <person name="Leao P.N."/>
            <person name="Silva A."/>
            <person name="Fiore M.F."/>
            <person name="Schneider M.P."/>
        </authorList>
    </citation>
    <scope>NUCLEOTIDE SEQUENCE [LARGE SCALE GENOMIC DNA]</scope>
    <source>
        <strain evidence="10 11">CENA21</strain>
    </source>
</reference>
<dbReference type="Pfam" id="PF06298">
    <property type="entry name" value="PsbY"/>
    <property type="match status" value="1"/>
</dbReference>